<evidence type="ECO:0000259" key="1">
    <source>
        <dbReference type="Pfam" id="PF13577"/>
    </source>
</evidence>
<dbReference type="CDD" id="cd00531">
    <property type="entry name" value="NTF2_like"/>
    <property type="match status" value="1"/>
</dbReference>
<accession>A0A5C4LRH5</accession>
<feature type="domain" description="SnoaL-like" evidence="1">
    <location>
        <begin position="14"/>
        <end position="135"/>
    </location>
</feature>
<dbReference type="SUPFAM" id="SSF54427">
    <property type="entry name" value="NTF2-like"/>
    <property type="match status" value="1"/>
</dbReference>
<comment type="caution">
    <text evidence="2">The sequence shown here is derived from an EMBL/GenBank/DDBJ whole genome shotgun (WGS) entry which is preliminary data.</text>
</comment>
<dbReference type="EMBL" id="VDFW01000042">
    <property type="protein sequence ID" value="TNC20602.1"/>
    <property type="molecule type" value="Genomic_DNA"/>
</dbReference>
<gene>
    <name evidence="2" type="ORF">FG385_30775</name>
</gene>
<dbReference type="AlphaFoldDB" id="A0A5C4LRH5"/>
<dbReference type="Pfam" id="PF13577">
    <property type="entry name" value="SnoaL_4"/>
    <property type="match status" value="1"/>
</dbReference>
<protein>
    <submittedName>
        <fullName evidence="2">Nuclear transport factor 2 family protein</fullName>
    </submittedName>
</protein>
<dbReference type="OrthoDB" id="1492465at2"/>
<dbReference type="Proteomes" id="UP000305546">
    <property type="component" value="Unassembled WGS sequence"/>
</dbReference>
<evidence type="ECO:0000313" key="3">
    <source>
        <dbReference type="Proteomes" id="UP000305546"/>
    </source>
</evidence>
<dbReference type="RefSeq" id="WP_139100308.1">
    <property type="nucleotide sequence ID" value="NZ_VDFW01000042.1"/>
</dbReference>
<dbReference type="Gene3D" id="3.10.450.50">
    <property type="match status" value="1"/>
</dbReference>
<name>A0A5C4LRH5_9PSEU</name>
<evidence type="ECO:0000313" key="2">
    <source>
        <dbReference type="EMBL" id="TNC20602.1"/>
    </source>
</evidence>
<dbReference type="InterPro" id="IPR037401">
    <property type="entry name" value="SnoaL-like"/>
</dbReference>
<keyword evidence="3" id="KW-1185">Reference proteome</keyword>
<reference evidence="2 3" key="1">
    <citation type="submission" date="2019-06" db="EMBL/GenBank/DDBJ databases">
        <title>Amycolatopsis alkalitolerans sp. nov., isolated from Gastrodia elata Blume.</title>
        <authorList>
            <person name="Narsing Rao M.P."/>
            <person name="Li W.J."/>
        </authorList>
    </citation>
    <scope>NUCLEOTIDE SEQUENCE [LARGE SCALE GENOMIC DNA]</scope>
    <source>
        <strain evidence="2 3">SYSUP0005</strain>
    </source>
</reference>
<proteinExistence type="predicted"/>
<dbReference type="InterPro" id="IPR032710">
    <property type="entry name" value="NTF2-like_dom_sf"/>
</dbReference>
<sequence length="157" mass="17561">MPERQTIEAATAQVLTDKLAIQENLSRYVFGFDTRDYDMVRSVFLPDATIDYDSLPPFERGFPEFLEMSIGILEQLASTQHFIGSVHVAVAGDTAHCTSYVQATHVAGDGRMFVGAGRYDDDLVRTADGWRIAARVFRRQWGRDDDGLGRSLNVGKR</sequence>
<organism evidence="2 3">
    <name type="scientific">Amycolatopsis alkalitolerans</name>
    <dbReference type="NCBI Taxonomy" id="2547244"/>
    <lineage>
        <taxon>Bacteria</taxon>
        <taxon>Bacillati</taxon>
        <taxon>Actinomycetota</taxon>
        <taxon>Actinomycetes</taxon>
        <taxon>Pseudonocardiales</taxon>
        <taxon>Pseudonocardiaceae</taxon>
        <taxon>Amycolatopsis</taxon>
    </lineage>
</organism>